<keyword evidence="2" id="KW-1185">Reference proteome</keyword>
<proteinExistence type="predicted"/>
<name>A0ABN3S6S7_9ACTN</name>
<dbReference type="Proteomes" id="UP001501666">
    <property type="component" value="Unassembled WGS sequence"/>
</dbReference>
<evidence type="ECO:0008006" key="3">
    <source>
        <dbReference type="Google" id="ProtNLM"/>
    </source>
</evidence>
<comment type="caution">
    <text evidence="1">The sequence shown here is derived from an EMBL/GenBank/DDBJ whole genome shotgun (WGS) entry which is preliminary data.</text>
</comment>
<protein>
    <recommendedName>
        <fullName evidence="3">SRPBCC family protein</fullName>
    </recommendedName>
</protein>
<evidence type="ECO:0000313" key="1">
    <source>
        <dbReference type="EMBL" id="GAA2668323.1"/>
    </source>
</evidence>
<dbReference type="Gene3D" id="3.30.530.20">
    <property type="match status" value="1"/>
</dbReference>
<reference evidence="1 2" key="1">
    <citation type="journal article" date="2019" name="Int. J. Syst. Evol. Microbiol.">
        <title>The Global Catalogue of Microorganisms (GCM) 10K type strain sequencing project: providing services to taxonomists for standard genome sequencing and annotation.</title>
        <authorList>
            <consortium name="The Broad Institute Genomics Platform"/>
            <consortium name="The Broad Institute Genome Sequencing Center for Infectious Disease"/>
            <person name="Wu L."/>
            <person name="Ma J."/>
        </authorList>
    </citation>
    <scope>NUCLEOTIDE SEQUENCE [LARGE SCALE GENOMIC DNA]</scope>
    <source>
        <strain evidence="1 2">JCM 6835</strain>
    </source>
</reference>
<sequence>MAVNMAVNDDLDPVRRLRVMAAATPGCVVVERVIAAPFEEVWAVAADLEGELPRYQPSVKTLRVTPGEGDRLEVVALGRAGLCASFAAVLRPGWCWMQSRTSVFGLAAVPVEGGTLLGRAGATRRRGVRMLAAPLLRRAFAAELDRFESRVRQRAQ</sequence>
<dbReference type="EMBL" id="BAAATE010000012">
    <property type="protein sequence ID" value="GAA2668323.1"/>
    <property type="molecule type" value="Genomic_DNA"/>
</dbReference>
<dbReference type="SUPFAM" id="SSF55961">
    <property type="entry name" value="Bet v1-like"/>
    <property type="match status" value="1"/>
</dbReference>
<organism evidence="1 2">
    <name type="scientific">Nonomuraea recticatena</name>
    <dbReference type="NCBI Taxonomy" id="46178"/>
    <lineage>
        <taxon>Bacteria</taxon>
        <taxon>Bacillati</taxon>
        <taxon>Actinomycetota</taxon>
        <taxon>Actinomycetes</taxon>
        <taxon>Streptosporangiales</taxon>
        <taxon>Streptosporangiaceae</taxon>
        <taxon>Nonomuraea</taxon>
    </lineage>
</organism>
<gene>
    <name evidence="1" type="ORF">GCM10010412_046280</name>
</gene>
<dbReference type="InterPro" id="IPR023393">
    <property type="entry name" value="START-like_dom_sf"/>
</dbReference>
<accession>A0ABN3S6S7</accession>
<evidence type="ECO:0000313" key="2">
    <source>
        <dbReference type="Proteomes" id="UP001501666"/>
    </source>
</evidence>